<evidence type="ECO:0000313" key="4">
    <source>
        <dbReference type="EMBL" id="QOR58603.1"/>
    </source>
</evidence>
<evidence type="ECO:0000256" key="2">
    <source>
        <dbReference type="ARBA" id="ARBA00022842"/>
    </source>
</evidence>
<accession>A0A7M1RW27</accession>
<dbReference type="Proteomes" id="UP000594037">
    <property type="component" value="Segment"/>
</dbReference>
<dbReference type="GeneID" id="65129081"/>
<name>A0A7M1RW27_9CAUD</name>
<dbReference type="RefSeq" id="YP_010110761.1">
    <property type="nucleotide sequence ID" value="NC_055874.1"/>
</dbReference>
<keyword evidence="2" id="KW-0460">Magnesium</keyword>
<sequence length="237" mass="28292">MKLTENIPTVVCIYKITNEINHLIIIGSTTNLKNRINHYRNDVKKLNPLKYYNVRFYNDLIKYGINNFNVEILEEIDSNITNKELKNKETKYILKYDSINSKIGYNLRLDVNGKYICNNLTKLIKKLQTKQQWLEGIRDTHSDTMKNYWKDNTKRREQQSKIMTNNLSKYLYNVYNINKVKIYSLLTYKQLKDIGYGVAIRKFSIFTNNKRVNNQFAKPVTIVTYKDVYVERIKDDK</sequence>
<proteinExistence type="predicted"/>
<dbReference type="InterPro" id="IPR035901">
    <property type="entry name" value="GIY-YIG_endonuc_sf"/>
</dbReference>
<protein>
    <recommendedName>
        <fullName evidence="3">GIY-YIG domain-containing protein</fullName>
    </recommendedName>
</protein>
<dbReference type="Gene3D" id="3.40.1440.10">
    <property type="entry name" value="GIY-YIG endonuclease"/>
    <property type="match status" value="1"/>
</dbReference>
<keyword evidence="5" id="KW-1185">Reference proteome</keyword>
<dbReference type="InterPro" id="IPR000305">
    <property type="entry name" value="GIY-YIG_endonuc"/>
</dbReference>
<evidence type="ECO:0000256" key="1">
    <source>
        <dbReference type="ARBA" id="ARBA00001946"/>
    </source>
</evidence>
<dbReference type="SMART" id="SM00465">
    <property type="entry name" value="GIYc"/>
    <property type="match status" value="1"/>
</dbReference>
<comment type="cofactor">
    <cofactor evidence="1">
        <name>Mg(2+)</name>
        <dbReference type="ChEBI" id="CHEBI:18420"/>
    </cofactor>
</comment>
<organism evidence="4 5">
    <name type="scientific">uncultured phage cr3_1</name>
    <dbReference type="NCBI Taxonomy" id="2772065"/>
    <lineage>
        <taxon>Viruses</taxon>
        <taxon>Duplodnaviria</taxon>
        <taxon>Heunggongvirae</taxon>
        <taxon>Uroviricota</taxon>
        <taxon>Caudoviricetes</taxon>
        <taxon>Crassvirales</taxon>
        <taxon>Intestiviridae</taxon>
        <taxon>Crudevirinae</taxon>
        <taxon>Diorhovirus</taxon>
        <taxon>Diorhovirus intestinalis</taxon>
    </lineage>
</organism>
<evidence type="ECO:0000259" key="3">
    <source>
        <dbReference type="PROSITE" id="PS50164"/>
    </source>
</evidence>
<reference evidence="4 5" key="1">
    <citation type="submission" date="2020-07" db="EMBL/GenBank/DDBJ databases">
        <title>Taxonomic proposal: Crassvirales, a new order of highly abundant and diverse bacterial viruses.</title>
        <authorList>
            <person name="Shkoporov A.N."/>
            <person name="Stockdale S.R."/>
            <person name="Guerin E."/>
            <person name="Ross R.P."/>
            <person name="Hill C."/>
        </authorList>
    </citation>
    <scope>NUCLEOTIDE SEQUENCE [LARGE SCALE GENOMIC DNA]</scope>
</reference>
<dbReference type="Pfam" id="PF01541">
    <property type="entry name" value="GIY-YIG"/>
    <property type="match status" value="1"/>
</dbReference>
<evidence type="ECO:0000313" key="5">
    <source>
        <dbReference type="Proteomes" id="UP000594037"/>
    </source>
</evidence>
<dbReference type="EMBL" id="MT774381">
    <property type="protein sequence ID" value="QOR58603.1"/>
    <property type="molecule type" value="Genomic_DNA"/>
</dbReference>
<dbReference type="SUPFAM" id="SSF82771">
    <property type="entry name" value="GIY-YIG endonuclease"/>
    <property type="match status" value="1"/>
</dbReference>
<dbReference type="PROSITE" id="PS50164">
    <property type="entry name" value="GIY_YIG"/>
    <property type="match status" value="1"/>
</dbReference>
<feature type="domain" description="GIY-YIG" evidence="3">
    <location>
        <begin position="9"/>
        <end position="107"/>
    </location>
</feature>
<dbReference type="KEGG" id="vg:65129081"/>